<feature type="compositionally biased region" description="Polar residues" evidence="1">
    <location>
        <begin position="841"/>
        <end position="851"/>
    </location>
</feature>
<evidence type="ECO:0000259" key="2">
    <source>
        <dbReference type="Pfam" id="PF22936"/>
    </source>
</evidence>
<feature type="region of interest" description="Disordered" evidence="1">
    <location>
        <begin position="840"/>
        <end position="895"/>
    </location>
</feature>
<sequence>MQLQTLSTNRVTPDVDPTADVVEDDTLVEEQLLHEHIVRQQRKRPLDRNSYDVESLSPQTYVHGQSGPVPQQSRDIRVESTSERHDSDTGDEEDDYLPYDQLTEPPLNRQLYKNAGIGVAKELPTIGRKRTANRKDEHNNNLDTMQSTFQHEESKDKSETNDAVDAEAQLLGEEAEAVGRAPTDLLSYETEVSSPIAKLNPVYNTRSSSSSRTAFPQADISSDSGTEHDRTEHAQTKPQRHIVRRGREEQRQFERCRRSINAGVSKFHRLGRRVAKLADKHKCKIMAGLVLMAAAGTLYAQSHSGLSLVDTNHEWLLDSTAPVHIAKDSSAFSNLHDLHLACREPRFGLRQASPCRWTGTVPLEFGDGNILLLEDVLYRPRASMNIVSLGKLGEAGLTGKWTAHDVTIANATSNETLGRAVNHENMYLLHDLATPKRSTNYPSSTDTLGTISKMPTTGPVVLPTAKSADLESYPTARLTEARMYDHPTSSNKFELEVSDATIHTNRSTLFGSATSQAPSSSLMSVISPTTHIHSTEQLAPSVEISPSLDISESSTFTSAFARLSATLPYWSTWGDPLNTSRLMTRNYPAFSPQKDSPGSVFVEDFGATSSTIMTTTSSNMSLPLITPMYTATESSAIVSASSAFETRGSLDEPNSVSVDTSATNSPILTTGPNTTSASILGNDSLSTIGSRSKNLPKSHPDSDVMSIPHSTHPVSTTQPIKTKTFGSGLVSSLLKPIPTLFKRTRSGDLEIPDRLWTKRRRFDEQVGNVGEKLIEHDNSLANNRGSAGCLDTSNWSEDFVLSFRDQSPRKTKVSPAVAPEISISSAAAALTSDLAHESVPSVYQRNSSDSCSDTERPRPSSNLEQSPNTAEDLLPDDPSLEKGLENMVKGPNNDSLPWFWGGVNKLSSKPRPMDSSSSTKPFSSELESEVNSSSTTTAPLPRSVTGAQWSKPFSESPNSSATTLCASTSSGGIAETSYTTSTAPEPGTASATTLCASTSSGGIAETSYTTSTAPEPGTATRHESRSKLSVTSSFINTSTEKLEVGKKVAVEHAAGKSSITGERLLTEKQWRQLDQEKCPPPEPCNLSRVVKEWVWR</sequence>
<feature type="region of interest" description="Disordered" evidence="1">
    <location>
        <begin position="201"/>
        <end position="250"/>
    </location>
</feature>
<feature type="compositionally biased region" description="Polar residues" evidence="1">
    <location>
        <begin position="859"/>
        <end position="869"/>
    </location>
</feature>
<reference evidence="3" key="1">
    <citation type="submission" date="2018-12" db="EMBL/GenBank/DDBJ databases">
        <authorList>
            <person name="Syme R.A."/>
            <person name="Farfan-Caceres L."/>
            <person name="Lichtenzveig J."/>
        </authorList>
    </citation>
    <scope>NUCLEOTIDE SEQUENCE</scope>
    <source>
        <strain evidence="3">Al4</strain>
    </source>
</reference>
<evidence type="ECO:0000256" key="1">
    <source>
        <dbReference type="SAM" id="MobiDB-lite"/>
    </source>
</evidence>
<dbReference type="OrthoDB" id="2596766at2759"/>
<feature type="compositionally biased region" description="Low complexity" evidence="1">
    <location>
        <begin position="907"/>
        <end position="937"/>
    </location>
</feature>
<organism evidence="3 4">
    <name type="scientific">Ascochyta lentis</name>
    <dbReference type="NCBI Taxonomy" id="205686"/>
    <lineage>
        <taxon>Eukaryota</taxon>
        <taxon>Fungi</taxon>
        <taxon>Dikarya</taxon>
        <taxon>Ascomycota</taxon>
        <taxon>Pezizomycotina</taxon>
        <taxon>Dothideomycetes</taxon>
        <taxon>Pleosporomycetidae</taxon>
        <taxon>Pleosporales</taxon>
        <taxon>Pleosporineae</taxon>
        <taxon>Didymellaceae</taxon>
        <taxon>Ascochyta</taxon>
    </lineage>
</organism>
<feature type="compositionally biased region" description="Polar residues" evidence="1">
    <location>
        <begin position="652"/>
        <end position="680"/>
    </location>
</feature>
<dbReference type="EMBL" id="RZGK01000023">
    <property type="protein sequence ID" value="KAF9690519.1"/>
    <property type="molecule type" value="Genomic_DNA"/>
</dbReference>
<feature type="region of interest" description="Disordered" evidence="1">
    <location>
        <begin position="126"/>
        <end position="162"/>
    </location>
</feature>
<feature type="region of interest" description="Disordered" evidence="1">
    <location>
        <begin position="57"/>
        <end position="102"/>
    </location>
</feature>
<feature type="compositionally biased region" description="Basic and acidic residues" evidence="1">
    <location>
        <begin position="150"/>
        <end position="160"/>
    </location>
</feature>
<dbReference type="Proteomes" id="UP000651452">
    <property type="component" value="Unassembled WGS sequence"/>
</dbReference>
<name>A0A8H7MCM3_9PLEO</name>
<feature type="compositionally biased region" description="Polar residues" evidence="1">
    <location>
        <begin position="57"/>
        <end position="73"/>
    </location>
</feature>
<proteinExistence type="predicted"/>
<dbReference type="Pfam" id="PF22936">
    <property type="entry name" value="Pol_BBD"/>
    <property type="match status" value="1"/>
</dbReference>
<accession>A0A8H7MCM3</accession>
<feature type="compositionally biased region" description="Basic and acidic residues" evidence="1">
    <location>
        <begin position="225"/>
        <end position="235"/>
    </location>
</feature>
<feature type="domain" description="Retrovirus-related Pol polyprotein from transposon TNT 1-94-like beta-barrel" evidence="2">
    <location>
        <begin position="315"/>
        <end position="396"/>
    </location>
</feature>
<reference evidence="3" key="2">
    <citation type="submission" date="2020-09" db="EMBL/GenBank/DDBJ databases">
        <title>Reference genome assembly for Australian Ascochyta lentis isolate Al4.</title>
        <authorList>
            <person name="Lee R.C."/>
            <person name="Farfan-Caceres L.M."/>
            <person name="Debler J.W."/>
            <person name="Williams A.H."/>
            <person name="Henares B.M."/>
        </authorList>
    </citation>
    <scope>NUCLEOTIDE SEQUENCE</scope>
    <source>
        <strain evidence="3">Al4</strain>
    </source>
</reference>
<keyword evidence="4" id="KW-1185">Reference proteome</keyword>
<protein>
    <recommendedName>
        <fullName evidence="2">Retrovirus-related Pol polyprotein from transposon TNT 1-94-like beta-barrel domain-containing protein</fullName>
    </recommendedName>
</protein>
<dbReference type="AlphaFoldDB" id="A0A8H7MCM3"/>
<feature type="region of interest" description="Disordered" evidence="1">
    <location>
        <begin position="650"/>
        <end position="680"/>
    </location>
</feature>
<evidence type="ECO:0000313" key="4">
    <source>
        <dbReference type="Proteomes" id="UP000651452"/>
    </source>
</evidence>
<comment type="caution">
    <text evidence="3">The sequence shown here is derived from an EMBL/GenBank/DDBJ whole genome shotgun (WGS) entry which is preliminary data.</text>
</comment>
<feature type="compositionally biased region" description="Polar residues" evidence="1">
    <location>
        <begin position="945"/>
        <end position="958"/>
    </location>
</feature>
<feature type="compositionally biased region" description="Low complexity" evidence="1">
    <location>
        <begin position="987"/>
        <end position="1002"/>
    </location>
</feature>
<dbReference type="InterPro" id="IPR054722">
    <property type="entry name" value="PolX-like_BBD"/>
</dbReference>
<gene>
    <name evidence="3" type="ORF">EKO04_011544</name>
</gene>
<feature type="compositionally biased region" description="Basic and acidic residues" evidence="1">
    <location>
        <begin position="74"/>
        <end position="88"/>
    </location>
</feature>
<evidence type="ECO:0000313" key="3">
    <source>
        <dbReference type="EMBL" id="KAF9690519.1"/>
    </source>
</evidence>
<feature type="compositionally biased region" description="Polar residues" evidence="1">
    <location>
        <begin position="202"/>
        <end position="224"/>
    </location>
</feature>
<feature type="compositionally biased region" description="Low complexity" evidence="1">
    <location>
        <begin position="959"/>
        <end position="970"/>
    </location>
</feature>
<feature type="region of interest" description="Disordered" evidence="1">
    <location>
        <begin position="907"/>
        <end position="1026"/>
    </location>
</feature>